<evidence type="ECO:0000256" key="4">
    <source>
        <dbReference type="ARBA" id="ARBA00022840"/>
    </source>
</evidence>
<dbReference type="CDD" id="cd10234">
    <property type="entry name" value="ASKHA_NBD_HSP70_DnaK-like"/>
    <property type="match status" value="1"/>
</dbReference>
<dbReference type="EMBL" id="CM001022">
    <property type="protein sequence ID" value="EFQ23440.1"/>
    <property type="molecule type" value="Genomic_DNA"/>
</dbReference>
<dbReference type="PRINTS" id="PR00301">
    <property type="entry name" value="HEATSHOCK70"/>
</dbReference>
<comment type="function">
    <text evidence="7">Acts as a chaperone.</text>
</comment>
<dbReference type="SUPFAM" id="SSF100920">
    <property type="entry name" value="Heat shock protein 70kD (HSP70), peptide-binding domain"/>
    <property type="match status" value="1"/>
</dbReference>
<dbReference type="Gene3D" id="3.90.640.10">
    <property type="entry name" value="Actin, Chain A, domain 4"/>
    <property type="match status" value="1"/>
</dbReference>
<keyword evidence="2 7" id="KW-0597">Phosphoprotein</keyword>
<dbReference type="AlphaFoldDB" id="E3CWZ0"/>
<dbReference type="Gene3D" id="2.60.34.10">
    <property type="entry name" value="Substrate Binding Domain Of DNAk, Chain A, domain 1"/>
    <property type="match status" value="1"/>
</dbReference>
<evidence type="ECO:0000256" key="3">
    <source>
        <dbReference type="ARBA" id="ARBA00022741"/>
    </source>
</evidence>
<dbReference type="InterPro" id="IPR018181">
    <property type="entry name" value="Heat_shock_70_CS"/>
</dbReference>
<dbReference type="InterPro" id="IPR043129">
    <property type="entry name" value="ATPase_NBD"/>
</dbReference>
<dbReference type="Gene3D" id="3.30.420.40">
    <property type="match status" value="2"/>
</dbReference>
<comment type="similarity">
    <text evidence="1 7 8">Belongs to the heat shock protein 70 family.</text>
</comment>
<dbReference type="InterPro" id="IPR029047">
    <property type="entry name" value="HSP70_peptide-bd_sf"/>
</dbReference>
<dbReference type="Gene3D" id="1.20.1270.10">
    <property type="match status" value="1"/>
</dbReference>
<organism evidence="10 11">
    <name type="scientific">Aminomonas paucivorans DSM 12260</name>
    <dbReference type="NCBI Taxonomy" id="584708"/>
    <lineage>
        <taxon>Bacteria</taxon>
        <taxon>Thermotogati</taxon>
        <taxon>Synergistota</taxon>
        <taxon>Synergistia</taxon>
        <taxon>Synergistales</taxon>
        <taxon>Synergistaceae</taxon>
        <taxon>Aminomonas</taxon>
    </lineage>
</organism>
<dbReference type="HOGENOM" id="CLU_005965_2_1_0"/>
<keyword evidence="4 7" id="KW-0067">ATP-binding</keyword>
<dbReference type="Proteomes" id="UP000005096">
    <property type="component" value="Chromosome"/>
</dbReference>
<dbReference type="SUPFAM" id="SSF53067">
    <property type="entry name" value="Actin-like ATPase domain"/>
    <property type="match status" value="2"/>
</dbReference>
<keyword evidence="6 7" id="KW-0143">Chaperone</keyword>
<comment type="induction">
    <text evidence="7">By stress conditions e.g. heat shock.</text>
</comment>
<name>E3CWZ0_9BACT</name>
<dbReference type="NCBIfam" id="NF001413">
    <property type="entry name" value="PRK00290.1"/>
    <property type="match status" value="1"/>
</dbReference>
<evidence type="ECO:0000256" key="7">
    <source>
        <dbReference type="HAMAP-Rule" id="MF_00332"/>
    </source>
</evidence>
<dbReference type="HAMAP" id="MF_00332">
    <property type="entry name" value="DnaK"/>
    <property type="match status" value="1"/>
</dbReference>
<dbReference type="InterPro" id="IPR029048">
    <property type="entry name" value="HSP70_C_sf"/>
</dbReference>
<dbReference type="GO" id="GO:0005524">
    <property type="term" value="F:ATP binding"/>
    <property type="evidence" value="ECO:0007669"/>
    <property type="project" value="UniProtKB-UniRule"/>
</dbReference>
<dbReference type="PROSITE" id="PS00297">
    <property type="entry name" value="HSP70_1"/>
    <property type="match status" value="1"/>
</dbReference>
<dbReference type="STRING" id="584708.Apau_1013"/>
<dbReference type="InterPro" id="IPR013126">
    <property type="entry name" value="Hsp_70_fam"/>
</dbReference>
<dbReference type="PROSITE" id="PS01036">
    <property type="entry name" value="HSP70_3"/>
    <property type="match status" value="1"/>
</dbReference>
<dbReference type="PANTHER" id="PTHR19375">
    <property type="entry name" value="HEAT SHOCK PROTEIN 70KDA"/>
    <property type="match status" value="1"/>
</dbReference>
<feature type="compositionally biased region" description="Basic and acidic residues" evidence="9">
    <location>
        <begin position="486"/>
        <end position="509"/>
    </location>
</feature>
<evidence type="ECO:0000313" key="10">
    <source>
        <dbReference type="EMBL" id="EFQ23440.1"/>
    </source>
</evidence>
<protein>
    <recommendedName>
        <fullName evidence="7">Chaperone protein DnaK</fullName>
    </recommendedName>
    <alternativeName>
        <fullName evidence="7">HSP70</fullName>
    </alternativeName>
    <alternativeName>
        <fullName evidence="7">Heat shock 70 kDa protein</fullName>
    </alternativeName>
    <alternativeName>
        <fullName evidence="7">Heat shock protein 70</fullName>
    </alternativeName>
</protein>
<keyword evidence="3 7" id="KW-0547">Nucleotide-binding</keyword>
<gene>
    <name evidence="7" type="primary">dnaK</name>
    <name evidence="10" type="ORF">Apau_1013</name>
</gene>
<dbReference type="FunFam" id="3.90.640.10:FF:000003">
    <property type="entry name" value="Molecular chaperone DnaK"/>
    <property type="match status" value="1"/>
</dbReference>
<dbReference type="OrthoDB" id="9766019at2"/>
<dbReference type="InterPro" id="IPR012725">
    <property type="entry name" value="Chaperone_DnaK"/>
</dbReference>
<dbReference type="GO" id="GO:0140662">
    <property type="term" value="F:ATP-dependent protein folding chaperone"/>
    <property type="evidence" value="ECO:0007669"/>
    <property type="project" value="InterPro"/>
</dbReference>
<evidence type="ECO:0000256" key="2">
    <source>
        <dbReference type="ARBA" id="ARBA00022553"/>
    </source>
</evidence>
<dbReference type="NCBIfam" id="TIGR02350">
    <property type="entry name" value="prok_dnaK"/>
    <property type="match status" value="1"/>
</dbReference>
<keyword evidence="11" id="KW-1185">Reference proteome</keyword>
<dbReference type="FunFam" id="1.20.1270.10:FF:000001">
    <property type="entry name" value="Molecular chaperone DnaK"/>
    <property type="match status" value="1"/>
</dbReference>
<dbReference type="FunFam" id="3.30.420.40:FF:000071">
    <property type="entry name" value="Molecular chaperone DnaK"/>
    <property type="match status" value="1"/>
</dbReference>
<accession>E3CWZ0</accession>
<dbReference type="Pfam" id="PF00012">
    <property type="entry name" value="HSP70"/>
    <property type="match status" value="2"/>
</dbReference>
<reference evidence="10 11" key="1">
    <citation type="journal article" date="2010" name="Stand. Genomic Sci.">
        <title>Non-contiguous finished genome sequence of Aminomonas paucivorans type strain (GLU-3).</title>
        <authorList>
            <person name="Pitluck S."/>
            <person name="Yasawong M."/>
            <person name="Held B."/>
            <person name="Lapidus A."/>
            <person name="Nolan M."/>
            <person name="Copeland A."/>
            <person name="Lucas S."/>
            <person name="Del Rio T.G."/>
            <person name="Tice H."/>
            <person name="Cheng J.F."/>
            <person name="Chertkov O."/>
            <person name="Goodwin L."/>
            <person name="Tapia R."/>
            <person name="Han C."/>
            <person name="Liolios K."/>
            <person name="Ivanova N."/>
            <person name="Mavromatis K."/>
            <person name="Ovchinnikova G."/>
            <person name="Pati A."/>
            <person name="Chen A."/>
            <person name="Palaniappan K."/>
            <person name="Land M."/>
            <person name="Hauser L."/>
            <person name="Chang Y.J."/>
            <person name="Jeffries C.D."/>
            <person name="Pukall R."/>
            <person name="Spring S."/>
            <person name="Rohde M."/>
            <person name="Sikorski J."/>
            <person name="Goker M."/>
            <person name="Woyke T."/>
            <person name="Bristow J."/>
            <person name="Eisen J.A."/>
            <person name="Markowitz V."/>
            <person name="Hugenholtz P."/>
            <person name="Kyrpides N.C."/>
            <person name="Klenk H.P."/>
        </authorList>
    </citation>
    <scope>NUCLEOTIDE SEQUENCE [LARGE SCALE GENOMIC DNA]</scope>
    <source>
        <strain evidence="10 11">DSM 12260</strain>
    </source>
</reference>
<sequence length="613" mass="66038">MAKVIGIDLGTTNSCVAVKEGDNITVIPNAEGNRTTPSVVAFTKEGERLVGQLAKRQAIVNADRTIISIKRKMGSDHKTLIDGKNYSPQEISSMILQKMKRDAEEYLGETVTQAVVTCPAYFTDAQRQATKDAGTIAGLEVLRVINEPTAACLAYGVNKEGDHKILVFDLGGGTFDVSILDVGEGVFEVLATSGDNLLGGDDWDLRVVDWMAEEFRKAEGIDLKKDRMAFQRLREAAEKAKVELSSMTETTISLPFITADQNGPKHLELTLTRAKFEDMTQDLLERTVGPTKRALADAGLEASQVDKILLVGGSTRMPSVQRKVKELLGKEPTKGINPDECVAVGAAIQGAVLSGEKSGIVLVDVTPLSLGLETLGGVFTKIIERNTAIPCSKSQVFTTAADSQPQVEVRVLQGERPMANDNVELGKFFLDGIPAAPRGIPQIEVTFEVDANGIVNVTAKDKGTGKAQHITIQSSRLSEAEIDKLRKDAESHEDEDNKKKELAEARNEGESFAYNAEKTLKDLGDKLTPEERTPVEEKIAALRETLAKEDAEAIRKALEELTQALHGISEKIYAHAQEKAQAEQGETPPPGGGASDEAAGPTVDAEFHDAGQA</sequence>
<dbReference type="SUPFAM" id="SSF100934">
    <property type="entry name" value="Heat shock protein 70kD (HSP70), C-terminal subdomain"/>
    <property type="match status" value="1"/>
</dbReference>
<evidence type="ECO:0000313" key="11">
    <source>
        <dbReference type="Proteomes" id="UP000005096"/>
    </source>
</evidence>
<evidence type="ECO:0000256" key="9">
    <source>
        <dbReference type="SAM" id="MobiDB-lite"/>
    </source>
</evidence>
<proteinExistence type="evidence at transcript level"/>
<feature type="region of interest" description="Disordered" evidence="9">
    <location>
        <begin position="574"/>
        <end position="613"/>
    </location>
</feature>
<dbReference type="PaxDb" id="584708-Apau_1013"/>
<dbReference type="RefSeq" id="WP_006300623.1">
    <property type="nucleotide sequence ID" value="NZ_CM001022.1"/>
</dbReference>
<keyword evidence="5 7" id="KW-0346">Stress response</keyword>
<feature type="modified residue" description="Phosphothreonine; by autocatalysis" evidence="7">
    <location>
        <position position="174"/>
    </location>
</feature>
<dbReference type="FunFam" id="2.60.34.10:FF:000014">
    <property type="entry name" value="Chaperone protein DnaK HSP70"/>
    <property type="match status" value="1"/>
</dbReference>
<dbReference type="GO" id="GO:0051082">
    <property type="term" value="F:unfolded protein binding"/>
    <property type="evidence" value="ECO:0007669"/>
    <property type="project" value="InterPro"/>
</dbReference>
<evidence type="ECO:0000256" key="6">
    <source>
        <dbReference type="ARBA" id="ARBA00023186"/>
    </source>
</evidence>
<dbReference type="eggNOG" id="COG0443">
    <property type="taxonomic scope" value="Bacteria"/>
</dbReference>
<evidence type="ECO:0000256" key="8">
    <source>
        <dbReference type="RuleBase" id="RU003322"/>
    </source>
</evidence>
<feature type="region of interest" description="Disordered" evidence="9">
    <location>
        <begin position="486"/>
        <end position="513"/>
    </location>
</feature>
<evidence type="ECO:0000256" key="1">
    <source>
        <dbReference type="ARBA" id="ARBA00007381"/>
    </source>
</evidence>
<dbReference type="PROSITE" id="PS00329">
    <property type="entry name" value="HSP70_2"/>
    <property type="match status" value="1"/>
</dbReference>
<evidence type="ECO:0000256" key="5">
    <source>
        <dbReference type="ARBA" id="ARBA00023016"/>
    </source>
</evidence>